<evidence type="ECO:0000313" key="2">
    <source>
        <dbReference type="Proteomes" id="UP000007306"/>
    </source>
</evidence>
<reference evidence="1" key="1">
    <citation type="submission" date="2015-06" db="UniProtKB">
        <authorList>
            <consortium name="EnsemblPlants"/>
        </authorList>
    </citation>
    <scope>IDENTIFICATION</scope>
</reference>
<protein>
    <submittedName>
        <fullName evidence="1">Uncharacterized protein</fullName>
    </submittedName>
</protein>
<name>I1PC61_ORYGL</name>
<dbReference type="EnsemblPlants" id="ORGLA03G0195700.1">
    <property type="protein sequence ID" value="ORGLA03G0195700.1"/>
    <property type="gene ID" value="ORGLA03G0195700"/>
</dbReference>
<reference evidence="1 2" key="2">
    <citation type="submission" date="2018-04" db="EMBL/GenBank/DDBJ databases">
        <title>OglaRS2 (Oryza glaberrima Reference Sequence Version 2).</title>
        <authorList>
            <person name="Zhang J."/>
            <person name="Kudrna D."/>
            <person name="Lee S."/>
            <person name="Talag J."/>
            <person name="Rajasekar S."/>
            <person name="Wing R.A."/>
        </authorList>
    </citation>
    <scope>NUCLEOTIDE SEQUENCE [LARGE SCALE GENOMIC DNA]</scope>
    <source>
        <strain evidence="1 2">cv. IRGC 96717</strain>
    </source>
</reference>
<dbReference type="AlphaFoldDB" id="I1PC61"/>
<dbReference type="OMA" id="VCQQIHI"/>
<sequence>MAAPSPPLQWRAAASVVCGGRSGSRPEAPSLRQIRREEGLQSRTATKCAGRLDAVPAAGPCRARPQARPPRQALQPPHVACNPTCLLLPFVCQQIHI</sequence>
<dbReference type="HOGENOM" id="CLU_160954_0_0_1"/>
<proteinExistence type="predicted"/>
<organism evidence="1 2">
    <name type="scientific">Oryza glaberrima</name>
    <name type="common">African rice</name>
    <dbReference type="NCBI Taxonomy" id="4538"/>
    <lineage>
        <taxon>Eukaryota</taxon>
        <taxon>Viridiplantae</taxon>
        <taxon>Streptophyta</taxon>
        <taxon>Embryophyta</taxon>
        <taxon>Tracheophyta</taxon>
        <taxon>Spermatophyta</taxon>
        <taxon>Magnoliopsida</taxon>
        <taxon>Liliopsida</taxon>
        <taxon>Poales</taxon>
        <taxon>Poaceae</taxon>
        <taxon>BOP clade</taxon>
        <taxon>Oryzoideae</taxon>
        <taxon>Oryzeae</taxon>
        <taxon>Oryzinae</taxon>
        <taxon>Oryza</taxon>
    </lineage>
</organism>
<dbReference type="Gramene" id="ORGLA03G0195700.1">
    <property type="protein sequence ID" value="ORGLA03G0195700.1"/>
    <property type="gene ID" value="ORGLA03G0195700"/>
</dbReference>
<accession>I1PC61</accession>
<evidence type="ECO:0000313" key="1">
    <source>
        <dbReference type="EnsemblPlants" id="ORGLA03G0195700.1"/>
    </source>
</evidence>
<dbReference type="Proteomes" id="UP000007306">
    <property type="component" value="Chromosome 3"/>
</dbReference>
<keyword evidence="2" id="KW-1185">Reference proteome</keyword>